<evidence type="ECO:0000313" key="2">
    <source>
        <dbReference type="EMBL" id="KAJ9588795.1"/>
    </source>
</evidence>
<dbReference type="InterPro" id="IPR040111">
    <property type="entry name" value="ODAD4"/>
</dbReference>
<reference evidence="2" key="1">
    <citation type="journal article" date="2023" name="IScience">
        <title>Live-bearing cockroach genome reveals convergent evolutionary mechanisms linked to viviparity in insects and beyond.</title>
        <authorList>
            <person name="Fouks B."/>
            <person name="Harrison M.C."/>
            <person name="Mikhailova A.A."/>
            <person name="Marchal E."/>
            <person name="English S."/>
            <person name="Carruthers M."/>
            <person name="Jennings E.C."/>
            <person name="Chiamaka E.L."/>
            <person name="Frigard R.A."/>
            <person name="Pippel M."/>
            <person name="Attardo G.M."/>
            <person name="Benoit J.B."/>
            <person name="Bornberg-Bauer E."/>
            <person name="Tobe S.S."/>
        </authorList>
    </citation>
    <scope>NUCLEOTIDE SEQUENCE</scope>
    <source>
        <strain evidence="2">Stay&amp;Tobe</strain>
    </source>
</reference>
<dbReference type="PANTHER" id="PTHR23040">
    <property type="match status" value="1"/>
</dbReference>
<feature type="region of interest" description="Disordered" evidence="1">
    <location>
        <begin position="22"/>
        <end position="60"/>
    </location>
</feature>
<sequence>MLKFKEDSMDPKFLRLDEKGDKADFDSLSSKGESLTEKRKQEENRGDRKSLTSYSQTTDTSFSNKSPIFYFTNKSPNFFWKSPSQTQLGITHKESFVDHLYQRAETMFRNGDWKQAALLYSRGVNLRPNMNIFKNGLRKTYAAIAESRGKKSIFQWKYARGVLQENKQLNFKESVTQIVKVPSGETEDKAENEIPPEGKWEKDSAFYAYEKSLSENKKKTEQEEGEKVEEYLKQKDKEVMELLKLLEDFSTDSENVAYSALRLLNNTGCRNLPN</sequence>
<gene>
    <name evidence="2" type="ORF">L9F63_017906</name>
</gene>
<dbReference type="Proteomes" id="UP001233999">
    <property type="component" value="Unassembled WGS sequence"/>
</dbReference>
<feature type="compositionally biased region" description="Polar residues" evidence="1">
    <location>
        <begin position="51"/>
        <end position="60"/>
    </location>
</feature>
<organism evidence="2 3">
    <name type="scientific">Diploptera punctata</name>
    <name type="common">Pacific beetle cockroach</name>
    <dbReference type="NCBI Taxonomy" id="6984"/>
    <lineage>
        <taxon>Eukaryota</taxon>
        <taxon>Metazoa</taxon>
        <taxon>Ecdysozoa</taxon>
        <taxon>Arthropoda</taxon>
        <taxon>Hexapoda</taxon>
        <taxon>Insecta</taxon>
        <taxon>Pterygota</taxon>
        <taxon>Neoptera</taxon>
        <taxon>Polyneoptera</taxon>
        <taxon>Dictyoptera</taxon>
        <taxon>Blattodea</taxon>
        <taxon>Blaberoidea</taxon>
        <taxon>Blaberidae</taxon>
        <taxon>Diplopterinae</taxon>
        <taxon>Diploptera</taxon>
    </lineage>
</organism>
<feature type="non-terminal residue" evidence="2">
    <location>
        <position position="1"/>
    </location>
</feature>
<evidence type="ECO:0000313" key="3">
    <source>
        <dbReference type="Proteomes" id="UP001233999"/>
    </source>
</evidence>
<feature type="compositionally biased region" description="Basic and acidic residues" evidence="1">
    <location>
        <begin position="34"/>
        <end position="50"/>
    </location>
</feature>
<dbReference type="AlphaFoldDB" id="A0AAD7ZY65"/>
<proteinExistence type="predicted"/>
<name>A0AAD7ZY65_DIPPU</name>
<protein>
    <submittedName>
        <fullName evidence="2">Uncharacterized protein</fullName>
    </submittedName>
</protein>
<comment type="caution">
    <text evidence="2">The sequence shown here is derived from an EMBL/GenBank/DDBJ whole genome shotgun (WGS) entry which is preliminary data.</text>
</comment>
<evidence type="ECO:0000256" key="1">
    <source>
        <dbReference type="SAM" id="MobiDB-lite"/>
    </source>
</evidence>
<dbReference type="EMBL" id="JASPKZ010005303">
    <property type="protein sequence ID" value="KAJ9588795.1"/>
    <property type="molecule type" value="Genomic_DNA"/>
</dbReference>
<reference evidence="2" key="2">
    <citation type="submission" date="2023-05" db="EMBL/GenBank/DDBJ databases">
        <authorList>
            <person name="Fouks B."/>
        </authorList>
    </citation>
    <scope>NUCLEOTIDE SEQUENCE</scope>
    <source>
        <strain evidence="2">Stay&amp;Tobe</strain>
        <tissue evidence="2">Testes</tissue>
    </source>
</reference>
<accession>A0AAD7ZY65</accession>
<keyword evidence="3" id="KW-1185">Reference proteome</keyword>